<dbReference type="InterPro" id="IPR000537">
    <property type="entry name" value="UbiA_prenyltransferase"/>
</dbReference>
<name>A0A7C3MES8_ARCFL</name>
<evidence type="ECO:0000313" key="6">
    <source>
        <dbReference type="EMBL" id="HFW31450.1"/>
    </source>
</evidence>
<feature type="transmembrane region" description="Helical" evidence="5">
    <location>
        <begin position="164"/>
        <end position="182"/>
    </location>
</feature>
<dbReference type="Pfam" id="PF01040">
    <property type="entry name" value="UbiA"/>
    <property type="match status" value="1"/>
</dbReference>
<dbReference type="GO" id="GO:0005886">
    <property type="term" value="C:plasma membrane"/>
    <property type="evidence" value="ECO:0007669"/>
    <property type="project" value="UniProtKB-SubCell"/>
</dbReference>
<feature type="transmembrane region" description="Helical" evidence="5">
    <location>
        <begin position="39"/>
        <end position="59"/>
    </location>
</feature>
<dbReference type="InterPro" id="IPR044878">
    <property type="entry name" value="UbiA_sf"/>
</dbReference>
<keyword evidence="3 5" id="KW-1133">Transmembrane helix</keyword>
<reference evidence="6" key="1">
    <citation type="journal article" date="2020" name="mSystems">
        <title>Genome- and Community-Level Interaction Insights into Carbon Utilization and Element Cycling Functions of Hydrothermarchaeota in Hydrothermal Sediment.</title>
        <authorList>
            <person name="Zhou Z."/>
            <person name="Liu Y."/>
            <person name="Xu W."/>
            <person name="Pan J."/>
            <person name="Luo Z.H."/>
            <person name="Li M."/>
        </authorList>
    </citation>
    <scope>NUCLEOTIDE SEQUENCE [LARGE SCALE GENOMIC DNA]</scope>
    <source>
        <strain evidence="6">SpSt-87</strain>
    </source>
</reference>
<dbReference type="GO" id="GO:0016765">
    <property type="term" value="F:transferase activity, transferring alkyl or aryl (other than methyl) groups"/>
    <property type="evidence" value="ECO:0007669"/>
    <property type="project" value="InterPro"/>
</dbReference>
<feature type="transmembrane region" description="Helical" evidence="5">
    <location>
        <begin position="270"/>
        <end position="288"/>
    </location>
</feature>
<evidence type="ECO:0000256" key="4">
    <source>
        <dbReference type="ARBA" id="ARBA00023136"/>
    </source>
</evidence>
<feature type="transmembrane region" description="Helical" evidence="5">
    <location>
        <begin position="12"/>
        <end position="33"/>
    </location>
</feature>
<organism evidence="6">
    <name type="scientific">Archaeoglobus fulgidus</name>
    <dbReference type="NCBI Taxonomy" id="2234"/>
    <lineage>
        <taxon>Archaea</taxon>
        <taxon>Methanobacteriati</taxon>
        <taxon>Methanobacteriota</taxon>
        <taxon>Archaeoglobi</taxon>
        <taxon>Archaeoglobales</taxon>
        <taxon>Archaeoglobaceae</taxon>
        <taxon>Archaeoglobus</taxon>
    </lineage>
</organism>
<feature type="transmembrane region" description="Helical" evidence="5">
    <location>
        <begin position="80"/>
        <end position="98"/>
    </location>
</feature>
<dbReference type="Gene3D" id="1.10.357.140">
    <property type="entry name" value="UbiA prenyltransferase"/>
    <property type="match status" value="1"/>
</dbReference>
<comment type="caution">
    <text evidence="6">The sequence shown here is derived from an EMBL/GenBank/DDBJ whole genome shotgun (WGS) entry which is preliminary data.</text>
</comment>
<evidence type="ECO:0000256" key="3">
    <source>
        <dbReference type="ARBA" id="ARBA00022989"/>
    </source>
</evidence>
<comment type="subcellular location">
    <subcellularLocation>
        <location evidence="1">Cell membrane</location>
        <topology evidence="1">Multi-pass membrane protein</topology>
    </subcellularLocation>
</comment>
<evidence type="ECO:0008006" key="7">
    <source>
        <dbReference type="Google" id="ProtNLM"/>
    </source>
</evidence>
<proteinExistence type="predicted"/>
<protein>
    <recommendedName>
        <fullName evidence="7">Prenyltransferase</fullName>
    </recommendedName>
</protein>
<feature type="transmembrane region" description="Helical" evidence="5">
    <location>
        <begin position="235"/>
        <end position="254"/>
    </location>
</feature>
<sequence length="289" mass="33581">MILKFFRIGSQPVTLVYPIPLVSFLGFCLSGLVEGFVTSFLFVLFFATAINLWNHLNDAEDDDRAGRYYSKFLIEKRSEAVLFVIFCYVISFFILYIFSKNRWVAIPFFFVSAIFTWIYSDRLFIGKFIKRFKEDYRTEILTYLFSTTTFFMLFWTFFSEVSATGIYFTAVNSTIYLSAFFLKDIKDISADSEAGYRTLAVVLPPSCLLKISATFFVLTLIIITAASLSGVFSKYSILTLFILPLLFYTFIHFYKNEWRISPKIAGKLKIYVYCYPLSILLLSLFSLIR</sequence>
<dbReference type="EMBL" id="DTLB01000001">
    <property type="protein sequence ID" value="HFW31450.1"/>
    <property type="molecule type" value="Genomic_DNA"/>
</dbReference>
<feature type="transmembrane region" description="Helical" evidence="5">
    <location>
        <begin position="104"/>
        <end position="120"/>
    </location>
</feature>
<evidence type="ECO:0000256" key="1">
    <source>
        <dbReference type="ARBA" id="ARBA00004651"/>
    </source>
</evidence>
<feature type="transmembrane region" description="Helical" evidence="5">
    <location>
        <begin position="140"/>
        <end position="158"/>
    </location>
</feature>
<evidence type="ECO:0000256" key="2">
    <source>
        <dbReference type="ARBA" id="ARBA00022692"/>
    </source>
</evidence>
<feature type="transmembrane region" description="Helical" evidence="5">
    <location>
        <begin position="207"/>
        <end position="229"/>
    </location>
</feature>
<accession>A0A7C3MES8</accession>
<keyword evidence="4 5" id="KW-0472">Membrane</keyword>
<dbReference type="AlphaFoldDB" id="A0A7C3MES8"/>
<keyword evidence="2 5" id="KW-0812">Transmembrane</keyword>
<gene>
    <name evidence="6" type="ORF">ENW66_00635</name>
</gene>
<evidence type="ECO:0000256" key="5">
    <source>
        <dbReference type="SAM" id="Phobius"/>
    </source>
</evidence>